<keyword evidence="4 6" id="KW-0663">Pyridoxal phosphate</keyword>
<keyword evidence="5 7" id="KW-0456">Lyase</keyword>
<name>A0AAE0W2Z5_9BIVA</name>
<gene>
    <name evidence="9" type="ORF">CHS0354_035819</name>
</gene>
<sequence length="593" mass="67737">MDSKEFRTRGKEMVDYIADYLDTIKFRRVTPEVTPGYLQKLLPDEAPSKGEDFSDIMKDVDAAIMKGVTHWQHPNFHAYFPAGNSFPSILGDMLSDAIGCVGFSWAASPACTELETVVLDWVGKMIGLPKKFLHDGGIGGGVIQGSASECVLINLLAARHQVVRQMKKRFQFIEEGLILSKLVAYSSKLAHSCVEKAGMIGFVKMRQLDVDEEFSLRGYTLECAIEEDRRMGLIPFFVCATLGTTACCSFDNILEIGQVCNKENVWLHIDAAYAGNALICPEFQYLIKGIENANSFNFNPNKWMLVNFDCSLMWVRDKESLTSAVTVDPLYLKHKHDDYAIDFRHWGIPLSRRFRSLKLWFVLRTYGKEGLQNYIRQHVRLAKVFKSYVDNDSRFETMGPTKMGLVCFRLKGPNALTQKLLRMINESGKLHMVPALLNEYYIIRFAVCAENAVDEDIKYAWDIVSEMADELMEMRQSLTDNKIDEQPSSEEINKEEEEEENDEVFSGFDDEIIFDQQRNNLSRACMRRNLFFRMISDPKSYNPRVLKALCTDKVKKRIDGSASGEDKKSLWPTRSLPSQKYAFMNKSNKDLVD</sequence>
<dbReference type="GO" id="GO:0016831">
    <property type="term" value="F:carboxy-lyase activity"/>
    <property type="evidence" value="ECO:0007669"/>
    <property type="project" value="UniProtKB-KW"/>
</dbReference>
<feature type="compositionally biased region" description="Acidic residues" evidence="8">
    <location>
        <begin position="493"/>
        <end position="504"/>
    </location>
</feature>
<dbReference type="GO" id="GO:0019752">
    <property type="term" value="P:carboxylic acid metabolic process"/>
    <property type="evidence" value="ECO:0007669"/>
    <property type="project" value="InterPro"/>
</dbReference>
<evidence type="ECO:0000256" key="5">
    <source>
        <dbReference type="ARBA" id="ARBA00023239"/>
    </source>
</evidence>
<dbReference type="PANTHER" id="PTHR11999">
    <property type="entry name" value="GROUP II PYRIDOXAL-5-PHOSPHATE DECARBOXYLASE"/>
    <property type="match status" value="1"/>
</dbReference>
<evidence type="ECO:0000256" key="7">
    <source>
        <dbReference type="RuleBase" id="RU000382"/>
    </source>
</evidence>
<reference evidence="9" key="3">
    <citation type="submission" date="2023-05" db="EMBL/GenBank/DDBJ databases">
        <authorList>
            <person name="Smith C.H."/>
        </authorList>
    </citation>
    <scope>NUCLEOTIDE SEQUENCE</scope>
    <source>
        <strain evidence="9">CHS0354</strain>
        <tissue evidence="9">Mantle</tissue>
    </source>
</reference>
<dbReference type="Gene3D" id="3.40.640.10">
    <property type="entry name" value="Type I PLP-dependent aspartate aminotransferase-like (Major domain)"/>
    <property type="match status" value="1"/>
</dbReference>
<dbReference type="GO" id="GO:0005737">
    <property type="term" value="C:cytoplasm"/>
    <property type="evidence" value="ECO:0007669"/>
    <property type="project" value="TreeGrafter"/>
</dbReference>
<evidence type="ECO:0000256" key="6">
    <source>
        <dbReference type="PIRSR" id="PIRSR602129-50"/>
    </source>
</evidence>
<dbReference type="Proteomes" id="UP001195483">
    <property type="component" value="Unassembled WGS sequence"/>
</dbReference>
<evidence type="ECO:0008006" key="11">
    <source>
        <dbReference type="Google" id="ProtNLM"/>
    </source>
</evidence>
<reference evidence="9" key="1">
    <citation type="journal article" date="2021" name="Genome Biol. Evol.">
        <title>A High-Quality Reference Genome for a Parasitic Bivalve with Doubly Uniparental Inheritance (Bivalvia: Unionida).</title>
        <authorList>
            <person name="Smith C.H."/>
        </authorList>
    </citation>
    <scope>NUCLEOTIDE SEQUENCE</scope>
    <source>
        <strain evidence="9">CHS0354</strain>
    </source>
</reference>
<organism evidence="9 10">
    <name type="scientific">Potamilus streckersoni</name>
    <dbReference type="NCBI Taxonomy" id="2493646"/>
    <lineage>
        <taxon>Eukaryota</taxon>
        <taxon>Metazoa</taxon>
        <taxon>Spiralia</taxon>
        <taxon>Lophotrochozoa</taxon>
        <taxon>Mollusca</taxon>
        <taxon>Bivalvia</taxon>
        <taxon>Autobranchia</taxon>
        <taxon>Heteroconchia</taxon>
        <taxon>Palaeoheterodonta</taxon>
        <taxon>Unionida</taxon>
        <taxon>Unionoidea</taxon>
        <taxon>Unionidae</taxon>
        <taxon>Ambleminae</taxon>
        <taxon>Lampsilini</taxon>
        <taxon>Potamilus</taxon>
    </lineage>
</organism>
<evidence type="ECO:0000256" key="1">
    <source>
        <dbReference type="ARBA" id="ARBA00001933"/>
    </source>
</evidence>
<dbReference type="PANTHER" id="PTHR11999:SF70">
    <property type="entry name" value="MIP05841P"/>
    <property type="match status" value="1"/>
</dbReference>
<dbReference type="SUPFAM" id="SSF53383">
    <property type="entry name" value="PLP-dependent transferases"/>
    <property type="match status" value="1"/>
</dbReference>
<comment type="similarity">
    <text evidence="2 7">Belongs to the group II decarboxylase family.</text>
</comment>
<keyword evidence="10" id="KW-1185">Reference proteome</keyword>
<dbReference type="EMBL" id="JAEAOA010002091">
    <property type="protein sequence ID" value="KAK3599581.1"/>
    <property type="molecule type" value="Genomic_DNA"/>
</dbReference>
<dbReference type="Gene3D" id="3.90.1150.10">
    <property type="entry name" value="Aspartate Aminotransferase, domain 1"/>
    <property type="match status" value="1"/>
</dbReference>
<dbReference type="FunFam" id="3.40.640.10:FF:000025">
    <property type="entry name" value="Histidine decarboxylase"/>
    <property type="match status" value="1"/>
</dbReference>
<evidence type="ECO:0000256" key="2">
    <source>
        <dbReference type="ARBA" id="ARBA00009533"/>
    </source>
</evidence>
<evidence type="ECO:0000256" key="4">
    <source>
        <dbReference type="ARBA" id="ARBA00022898"/>
    </source>
</evidence>
<feature type="modified residue" description="N6-(pyridoxal phosphate)lysine" evidence="6">
    <location>
        <position position="302"/>
    </location>
</feature>
<comment type="caution">
    <text evidence="9">The sequence shown here is derived from an EMBL/GenBank/DDBJ whole genome shotgun (WGS) entry which is preliminary data.</text>
</comment>
<reference evidence="9" key="2">
    <citation type="journal article" date="2021" name="Genome Biol. Evol.">
        <title>Developing a high-quality reference genome for a parasitic bivalve with doubly uniparental inheritance (Bivalvia: Unionida).</title>
        <authorList>
            <person name="Smith C.H."/>
        </authorList>
    </citation>
    <scope>NUCLEOTIDE SEQUENCE</scope>
    <source>
        <strain evidence="9">CHS0354</strain>
        <tissue evidence="9">Mantle</tissue>
    </source>
</reference>
<dbReference type="PRINTS" id="PR00800">
    <property type="entry name" value="YHDCRBOXLASE"/>
</dbReference>
<accession>A0AAE0W2Z5</accession>
<protein>
    <recommendedName>
        <fullName evidence="11">Tyrosine decarboxylase</fullName>
    </recommendedName>
</protein>
<dbReference type="InterPro" id="IPR021115">
    <property type="entry name" value="Pyridoxal-P_BS"/>
</dbReference>
<dbReference type="GO" id="GO:0030170">
    <property type="term" value="F:pyridoxal phosphate binding"/>
    <property type="evidence" value="ECO:0007669"/>
    <property type="project" value="InterPro"/>
</dbReference>
<comment type="cofactor">
    <cofactor evidence="1 6 7">
        <name>pyridoxal 5'-phosphate</name>
        <dbReference type="ChEBI" id="CHEBI:597326"/>
    </cofactor>
</comment>
<dbReference type="InterPro" id="IPR015422">
    <property type="entry name" value="PyrdxlP-dep_Trfase_small"/>
</dbReference>
<dbReference type="CDD" id="cd06450">
    <property type="entry name" value="DOPA_deC_like"/>
    <property type="match status" value="1"/>
</dbReference>
<dbReference type="Gene3D" id="1.20.1340.10">
    <property type="entry name" value="dopa decarboxylase, N-terminal domain"/>
    <property type="match status" value="1"/>
</dbReference>
<dbReference type="Pfam" id="PF00282">
    <property type="entry name" value="Pyridoxal_deC"/>
    <property type="match status" value="1"/>
</dbReference>
<dbReference type="GO" id="GO:0006520">
    <property type="term" value="P:amino acid metabolic process"/>
    <property type="evidence" value="ECO:0007669"/>
    <property type="project" value="InterPro"/>
</dbReference>
<dbReference type="InterPro" id="IPR010977">
    <property type="entry name" value="Aromatic_deC"/>
</dbReference>
<keyword evidence="3" id="KW-0210">Decarboxylase</keyword>
<proteinExistence type="inferred from homology"/>
<dbReference type="InterPro" id="IPR015421">
    <property type="entry name" value="PyrdxlP-dep_Trfase_major"/>
</dbReference>
<evidence type="ECO:0000256" key="8">
    <source>
        <dbReference type="SAM" id="MobiDB-lite"/>
    </source>
</evidence>
<dbReference type="AlphaFoldDB" id="A0AAE0W2Z5"/>
<feature type="region of interest" description="Disordered" evidence="8">
    <location>
        <begin position="478"/>
        <end position="504"/>
    </location>
</feature>
<evidence type="ECO:0000313" key="10">
    <source>
        <dbReference type="Proteomes" id="UP001195483"/>
    </source>
</evidence>
<dbReference type="InterPro" id="IPR015424">
    <property type="entry name" value="PyrdxlP-dep_Trfase"/>
</dbReference>
<evidence type="ECO:0000256" key="3">
    <source>
        <dbReference type="ARBA" id="ARBA00022793"/>
    </source>
</evidence>
<evidence type="ECO:0000313" key="9">
    <source>
        <dbReference type="EMBL" id="KAK3599581.1"/>
    </source>
</evidence>
<dbReference type="FunFam" id="1.20.1340.10:FF:000001">
    <property type="entry name" value="Histidine decarboxylase"/>
    <property type="match status" value="1"/>
</dbReference>
<dbReference type="InterPro" id="IPR002129">
    <property type="entry name" value="PyrdxlP-dep_de-COase"/>
</dbReference>
<dbReference type="PROSITE" id="PS00392">
    <property type="entry name" value="DDC_GAD_HDC_YDC"/>
    <property type="match status" value="1"/>
</dbReference>